<protein>
    <recommendedName>
        <fullName evidence="4">HTH hxlR-type domain-containing protein</fullName>
    </recommendedName>
</protein>
<dbReference type="InterPro" id="IPR002577">
    <property type="entry name" value="HTH_HxlR"/>
</dbReference>
<sequence>MHYVMAEETFTCPAEALATLLGKKWVPQLLEQLATGEKRFGELHRALPGSTPKMLKQQLQLLMTNDLVLNSKQTIGNSLRSSYCLTSKGLSLIPLVQQLKTWGQRELVCEA</sequence>
<dbReference type="InterPro" id="IPR036390">
    <property type="entry name" value="WH_DNA-bd_sf"/>
</dbReference>
<dbReference type="PANTHER" id="PTHR33204:SF29">
    <property type="entry name" value="TRANSCRIPTIONAL REGULATOR"/>
    <property type="match status" value="1"/>
</dbReference>
<dbReference type="InterPro" id="IPR036388">
    <property type="entry name" value="WH-like_DNA-bd_sf"/>
</dbReference>
<evidence type="ECO:0000256" key="2">
    <source>
        <dbReference type="ARBA" id="ARBA00023125"/>
    </source>
</evidence>
<evidence type="ECO:0000313" key="5">
    <source>
        <dbReference type="EMBL" id="OJG18727.1"/>
    </source>
</evidence>
<keyword evidence="2" id="KW-0238">DNA-binding</keyword>
<dbReference type="PANTHER" id="PTHR33204">
    <property type="entry name" value="TRANSCRIPTIONAL REGULATOR, MARR FAMILY"/>
    <property type="match status" value="1"/>
</dbReference>
<dbReference type="RefSeq" id="WP_067393904.1">
    <property type="nucleotide sequence ID" value="NZ_JXKH01000003.1"/>
</dbReference>
<keyword evidence="6" id="KW-1185">Reference proteome</keyword>
<dbReference type="SUPFAM" id="SSF46785">
    <property type="entry name" value="Winged helix' DNA-binding domain"/>
    <property type="match status" value="1"/>
</dbReference>
<accession>A0A1L8RG61</accession>
<dbReference type="GO" id="GO:0003677">
    <property type="term" value="F:DNA binding"/>
    <property type="evidence" value="ECO:0007669"/>
    <property type="project" value="UniProtKB-KW"/>
</dbReference>
<evidence type="ECO:0000313" key="6">
    <source>
        <dbReference type="Proteomes" id="UP000181884"/>
    </source>
</evidence>
<dbReference type="PROSITE" id="PS51118">
    <property type="entry name" value="HTH_HXLR"/>
    <property type="match status" value="1"/>
</dbReference>
<keyword evidence="3" id="KW-0804">Transcription</keyword>
<evidence type="ECO:0000259" key="4">
    <source>
        <dbReference type="PROSITE" id="PS51118"/>
    </source>
</evidence>
<dbReference type="AlphaFoldDB" id="A0A1L8RG61"/>
<dbReference type="EMBL" id="JXKH01000003">
    <property type="protein sequence ID" value="OJG18727.1"/>
    <property type="molecule type" value="Genomic_DNA"/>
</dbReference>
<evidence type="ECO:0000256" key="3">
    <source>
        <dbReference type="ARBA" id="ARBA00023163"/>
    </source>
</evidence>
<comment type="caution">
    <text evidence="5">The sequence shown here is derived from an EMBL/GenBank/DDBJ whole genome shotgun (WGS) entry which is preliminary data.</text>
</comment>
<name>A0A1L8RG61_9ENTE</name>
<organism evidence="5 6">
    <name type="scientific">Enterococcus canis</name>
    <dbReference type="NCBI Taxonomy" id="214095"/>
    <lineage>
        <taxon>Bacteria</taxon>
        <taxon>Bacillati</taxon>
        <taxon>Bacillota</taxon>
        <taxon>Bacilli</taxon>
        <taxon>Lactobacillales</taxon>
        <taxon>Enterococcaceae</taxon>
        <taxon>Enterococcus</taxon>
    </lineage>
</organism>
<keyword evidence="1" id="KW-0805">Transcription regulation</keyword>
<reference evidence="5 6" key="1">
    <citation type="submission" date="2014-12" db="EMBL/GenBank/DDBJ databases">
        <title>Draft genome sequences of 29 type strains of Enterococci.</title>
        <authorList>
            <person name="Zhong Z."/>
            <person name="Sun Z."/>
            <person name="Liu W."/>
            <person name="Zhang W."/>
            <person name="Zhang H."/>
        </authorList>
    </citation>
    <scope>NUCLEOTIDE SEQUENCE [LARGE SCALE GENOMIC DNA]</scope>
    <source>
        <strain evidence="5 6">DSM 17029</strain>
    </source>
</reference>
<proteinExistence type="predicted"/>
<dbReference type="Gene3D" id="1.10.10.10">
    <property type="entry name" value="Winged helix-like DNA-binding domain superfamily/Winged helix DNA-binding domain"/>
    <property type="match status" value="1"/>
</dbReference>
<evidence type="ECO:0000256" key="1">
    <source>
        <dbReference type="ARBA" id="ARBA00023015"/>
    </source>
</evidence>
<feature type="domain" description="HTH hxlR-type" evidence="4">
    <location>
        <begin position="12"/>
        <end position="111"/>
    </location>
</feature>
<dbReference type="Pfam" id="PF01638">
    <property type="entry name" value="HxlR"/>
    <property type="match status" value="1"/>
</dbReference>
<dbReference type="Proteomes" id="UP000181884">
    <property type="component" value="Unassembled WGS sequence"/>
</dbReference>
<dbReference type="STRING" id="214095.RU97_GL001345"/>
<gene>
    <name evidence="5" type="ORF">RU97_GL001345</name>
</gene>